<dbReference type="GO" id="GO:0004521">
    <property type="term" value="F:RNA endonuclease activity"/>
    <property type="evidence" value="ECO:0007669"/>
    <property type="project" value="TreeGrafter"/>
</dbReference>
<evidence type="ECO:0000256" key="1">
    <source>
        <dbReference type="ARBA" id="ARBA00022801"/>
    </source>
</evidence>
<dbReference type="RefSeq" id="WP_088278104.1">
    <property type="nucleotide sequence ID" value="NZ_FNVE01000010.1"/>
</dbReference>
<dbReference type="PANTHER" id="PTHR11203">
    <property type="entry name" value="CLEAVAGE AND POLYADENYLATION SPECIFICITY FACTOR FAMILY MEMBER"/>
    <property type="match status" value="1"/>
</dbReference>
<dbReference type="Pfam" id="PF10996">
    <property type="entry name" value="Beta-Casp"/>
    <property type="match status" value="1"/>
</dbReference>
<feature type="domain" description="Metallo-beta-lactamase" evidence="2">
    <location>
        <begin position="19"/>
        <end position="248"/>
    </location>
</feature>
<protein>
    <submittedName>
        <fullName evidence="4">Metallo-beta-lactamase family protein</fullName>
    </submittedName>
</protein>
<organism evidence="4 5">
    <name type="scientific">Halopseudomonas aestusnigri</name>
    <dbReference type="NCBI Taxonomy" id="857252"/>
    <lineage>
        <taxon>Bacteria</taxon>
        <taxon>Pseudomonadati</taxon>
        <taxon>Pseudomonadota</taxon>
        <taxon>Gammaproteobacteria</taxon>
        <taxon>Pseudomonadales</taxon>
        <taxon>Pseudomonadaceae</taxon>
        <taxon>Halopseudomonas</taxon>
    </lineage>
</organism>
<dbReference type="Pfam" id="PF00753">
    <property type="entry name" value="Lactamase_B"/>
    <property type="match status" value="1"/>
</dbReference>
<feature type="domain" description="Beta-Casp" evidence="3">
    <location>
        <begin position="253"/>
        <end position="383"/>
    </location>
</feature>
<sequence>MNQHPYPRVQHHGAVNGVTGSCHQLWITPTDSLLIDCGLFQGAETSGAGAGQDQLAIEFPLDSVHALLLTHVHVDHVGRLPWLLAAGFDQAVHATDASALLLPAVLEDAFRVGVRPDAALASRYVAAVSALLQGHAYGQWVNLITRDDLTCRMRFQPAGHILGSAYAEIDIDYPPEQRSQRVVFSGDLGAAGAPLLEPPQPPERADLLILESTYGDRLHEDRATRRARLQQVLEQALADGGTVIVPAFSIGRTQELLYELEGIMHDNPEWQQIPVILDAPLAGRFTALYRELRQSWNAEGQARLAAGRRPLGFDQLLKVQTHAQHQRMLNRLVSTRQPAVVITGSGMCNAGRVVNYLKAMLGDVRHNVVFVGYQAKGTPGHAIQQYGPAGGYVELDGQRYTIRAGVHSLGGYSAHADQAGLIAFVRDIPVAPREVRLVHGDAAAKAELAAQLRADAKAHDRSPNVVIAD</sequence>
<dbReference type="SMART" id="SM01027">
    <property type="entry name" value="Beta-Casp"/>
    <property type="match status" value="1"/>
</dbReference>
<dbReference type="InterPro" id="IPR011108">
    <property type="entry name" value="RMMBL"/>
</dbReference>
<dbReference type="EMBL" id="FNVE01000010">
    <property type="protein sequence ID" value="SEG56583.1"/>
    <property type="molecule type" value="Genomic_DNA"/>
</dbReference>
<proteinExistence type="predicted"/>
<dbReference type="InterPro" id="IPR022712">
    <property type="entry name" value="Beta_Casp"/>
</dbReference>
<keyword evidence="1" id="KW-0378">Hydrolase</keyword>
<evidence type="ECO:0000259" key="3">
    <source>
        <dbReference type="SMART" id="SM01027"/>
    </source>
</evidence>
<dbReference type="SMART" id="SM00849">
    <property type="entry name" value="Lactamase_B"/>
    <property type="match status" value="1"/>
</dbReference>
<keyword evidence="5" id="KW-1185">Reference proteome</keyword>
<dbReference type="PANTHER" id="PTHR11203:SF37">
    <property type="entry name" value="INTEGRATOR COMPLEX SUBUNIT 11"/>
    <property type="match status" value="1"/>
</dbReference>
<evidence type="ECO:0000313" key="4">
    <source>
        <dbReference type="EMBL" id="SEG56583.1"/>
    </source>
</evidence>
<dbReference type="AlphaFoldDB" id="A0AAQ1G9L6"/>
<comment type="caution">
    <text evidence="4">The sequence shown here is derived from an EMBL/GenBank/DDBJ whole genome shotgun (WGS) entry which is preliminary data.</text>
</comment>
<dbReference type="InterPro" id="IPR036866">
    <property type="entry name" value="RibonucZ/Hydroxyglut_hydro"/>
</dbReference>
<gene>
    <name evidence="4" type="ORF">SAMN05216586_1103</name>
</gene>
<evidence type="ECO:0000313" key="5">
    <source>
        <dbReference type="Proteomes" id="UP000243518"/>
    </source>
</evidence>
<dbReference type="GO" id="GO:0016787">
    <property type="term" value="F:hydrolase activity"/>
    <property type="evidence" value="ECO:0007669"/>
    <property type="project" value="UniProtKB-KW"/>
</dbReference>
<dbReference type="Pfam" id="PF07521">
    <property type="entry name" value="RMMBL"/>
    <property type="match status" value="1"/>
</dbReference>
<reference evidence="4 5" key="1">
    <citation type="submission" date="2016-10" db="EMBL/GenBank/DDBJ databases">
        <authorList>
            <person name="Varghese N."/>
            <person name="Submissions S."/>
        </authorList>
    </citation>
    <scope>NUCLEOTIDE SEQUENCE [LARGE SCALE GENOMIC DNA]</scope>
    <source>
        <strain evidence="4 5">CECT 8317</strain>
    </source>
</reference>
<dbReference type="SUPFAM" id="SSF56281">
    <property type="entry name" value="Metallo-hydrolase/oxidoreductase"/>
    <property type="match status" value="1"/>
</dbReference>
<dbReference type="InterPro" id="IPR050698">
    <property type="entry name" value="MBL"/>
</dbReference>
<dbReference type="InterPro" id="IPR001279">
    <property type="entry name" value="Metallo-B-lactamas"/>
</dbReference>
<accession>A0AAQ1G9L6</accession>
<dbReference type="Gene3D" id="3.40.50.10890">
    <property type="match status" value="1"/>
</dbReference>
<dbReference type="Proteomes" id="UP000243518">
    <property type="component" value="Unassembled WGS sequence"/>
</dbReference>
<evidence type="ECO:0000259" key="2">
    <source>
        <dbReference type="SMART" id="SM00849"/>
    </source>
</evidence>
<dbReference type="Gene3D" id="3.60.15.10">
    <property type="entry name" value="Ribonuclease Z/Hydroxyacylglutathione hydrolase-like"/>
    <property type="match status" value="1"/>
</dbReference>
<name>A0AAQ1G9L6_9GAMM</name>